<dbReference type="RefSeq" id="WP_187021648.1">
    <property type="nucleotide sequence ID" value="NZ_JACRUK010000086.1"/>
</dbReference>
<dbReference type="AlphaFoldDB" id="A0A923N567"/>
<organism evidence="1 2">
    <name type="scientific">Flavobacterium muglaense</name>
    <dbReference type="NCBI Taxonomy" id="2764716"/>
    <lineage>
        <taxon>Bacteria</taxon>
        <taxon>Pseudomonadati</taxon>
        <taxon>Bacteroidota</taxon>
        <taxon>Flavobacteriia</taxon>
        <taxon>Flavobacteriales</taxon>
        <taxon>Flavobacteriaceae</taxon>
        <taxon>Flavobacterium</taxon>
    </lineage>
</organism>
<name>A0A923N567_9FLAO</name>
<evidence type="ECO:0000313" key="1">
    <source>
        <dbReference type="EMBL" id="MBC5846215.1"/>
    </source>
</evidence>
<reference evidence="1 2" key="1">
    <citation type="submission" date="2020-08" db="EMBL/GenBank/DDBJ databases">
        <title>Description of novel Flavobacterium F-392 isolate.</title>
        <authorList>
            <person name="Saticioglu I.B."/>
            <person name="Duman M."/>
            <person name="Altun S."/>
        </authorList>
    </citation>
    <scope>NUCLEOTIDE SEQUENCE [LARGE SCALE GENOMIC DNA]</scope>
    <source>
        <strain evidence="1 2">F-392</strain>
    </source>
</reference>
<keyword evidence="2" id="KW-1185">Reference proteome</keyword>
<gene>
    <name evidence="1" type="ORF">H8R25_17515</name>
</gene>
<dbReference type="Proteomes" id="UP000641454">
    <property type="component" value="Unassembled WGS sequence"/>
</dbReference>
<protein>
    <submittedName>
        <fullName evidence="1">Uncharacterized protein</fullName>
    </submittedName>
</protein>
<dbReference type="EMBL" id="JACRUL010000087">
    <property type="protein sequence ID" value="MBC5846215.1"/>
    <property type="molecule type" value="Genomic_DNA"/>
</dbReference>
<proteinExistence type="predicted"/>
<evidence type="ECO:0000313" key="2">
    <source>
        <dbReference type="Proteomes" id="UP000641454"/>
    </source>
</evidence>
<comment type="caution">
    <text evidence="1">The sequence shown here is derived from an EMBL/GenBank/DDBJ whole genome shotgun (WGS) entry which is preliminary data.</text>
</comment>
<accession>A0A923N567</accession>
<sequence>MQLKGKLKHHNIFINCSVLISNGKIYEIDIDKVGAYDLILSIKDFSSDYVLEKNIDIKNNPFNSNYILKWFGGEKFPSLIYLKLNWIEKCKLDFAMNETLIQSKDIKIEILKYFILAFLGFLGGKFIYDKKTIENKTPITTPKNEPTIGTKKSLETKILKMDNKKDTIIVNNLKNASHFKGEETKP</sequence>